<dbReference type="GO" id="GO:0050793">
    <property type="term" value="P:regulation of developmental process"/>
    <property type="evidence" value="ECO:0007669"/>
    <property type="project" value="TreeGrafter"/>
</dbReference>
<accession>A0A6I9QEM7</accession>
<dbReference type="PROSITE" id="PS51523">
    <property type="entry name" value="ZF_HD_DIMER"/>
    <property type="match status" value="1"/>
</dbReference>
<feature type="compositionally biased region" description="Polar residues" evidence="12">
    <location>
        <begin position="50"/>
        <end position="61"/>
    </location>
</feature>
<dbReference type="GO" id="GO:0000976">
    <property type="term" value="F:transcription cis-regulatory region binding"/>
    <property type="evidence" value="ECO:0007669"/>
    <property type="project" value="TreeGrafter"/>
</dbReference>
<keyword evidence="7" id="KW-0805">Transcription regulation</keyword>
<gene>
    <name evidence="15" type="primary">LOC105034627</name>
</gene>
<evidence type="ECO:0000256" key="5">
    <source>
        <dbReference type="ARBA" id="ARBA00022771"/>
    </source>
</evidence>
<evidence type="ECO:0000256" key="1">
    <source>
        <dbReference type="ARBA" id="ARBA00004049"/>
    </source>
</evidence>
<comment type="subcellular location">
    <subcellularLocation>
        <location evidence="2">Nucleus</location>
    </subcellularLocation>
</comment>
<feature type="domain" description="ZF-HD dimerization-type" evidence="13">
    <location>
        <begin position="72"/>
        <end position="121"/>
    </location>
</feature>
<dbReference type="FunCoup" id="A0A6I9QEM7">
    <property type="interactions" value="13"/>
</dbReference>
<evidence type="ECO:0000256" key="4">
    <source>
        <dbReference type="ARBA" id="ARBA00022723"/>
    </source>
</evidence>
<sequence>MERMDLYGHGGVPSPITSKYAGAHGQNLSKDTPSFYSSSYGPPPLPPLSTNPTEAQQPTTHSTKKGGAVVMYRECLKNHAASIGGNATDGCGEFMPSGEEGTLEALKCSACSCHRNFHRKEIEGECHHHHLKETKFVGYKGVLISGPEAFGYNHPANHCLIPSPLPHQMVMPLGALMASESDEMDGVGGARAPPMGKKRVRTKFAPEQKEKMLSFAERIGWRLQRQEESVVEQFCQEIGVNRKVLRVWMHNNKHNLAKKELPPA</sequence>
<dbReference type="FunFam" id="1.10.10.60:FF:000257">
    <property type="entry name" value="Zinc-finger homeodomain protein 2"/>
    <property type="match status" value="1"/>
</dbReference>
<protein>
    <submittedName>
        <fullName evidence="15">Zinc-finger homeodomain protein 4</fullName>
    </submittedName>
</protein>
<evidence type="ECO:0000313" key="15">
    <source>
        <dbReference type="RefSeq" id="XP_010908151.1"/>
    </source>
</evidence>
<comment type="function">
    <text evidence="1">Putative transcription factor.</text>
</comment>
<keyword evidence="9 15" id="KW-0371">Homeobox</keyword>
<evidence type="ECO:0000259" key="13">
    <source>
        <dbReference type="PROSITE" id="PS51523"/>
    </source>
</evidence>
<dbReference type="GO" id="GO:0003700">
    <property type="term" value="F:DNA-binding transcription factor activity"/>
    <property type="evidence" value="ECO:0007669"/>
    <property type="project" value="TreeGrafter"/>
</dbReference>
<keyword evidence="6" id="KW-0862">Zinc</keyword>
<dbReference type="GO" id="GO:0008270">
    <property type="term" value="F:zinc ion binding"/>
    <property type="evidence" value="ECO:0007669"/>
    <property type="project" value="UniProtKB-KW"/>
</dbReference>
<dbReference type="KEGG" id="egu:105034627"/>
<evidence type="ECO:0000256" key="9">
    <source>
        <dbReference type="ARBA" id="ARBA00023155"/>
    </source>
</evidence>
<evidence type="ECO:0000256" key="10">
    <source>
        <dbReference type="ARBA" id="ARBA00023163"/>
    </source>
</evidence>
<dbReference type="Pfam" id="PF04770">
    <property type="entry name" value="ZF-HD_dimer"/>
    <property type="match status" value="1"/>
</dbReference>
<dbReference type="GO" id="GO:0005634">
    <property type="term" value="C:nucleus"/>
    <property type="evidence" value="ECO:0007669"/>
    <property type="project" value="UniProtKB-SubCell"/>
</dbReference>
<dbReference type="AlphaFoldDB" id="A0A6I9QEM7"/>
<dbReference type="PANTHER" id="PTHR31948:SF60">
    <property type="entry name" value="ZINC-FINGER HOMEODOMAIN PROTEIN 5"/>
    <property type="match status" value="1"/>
</dbReference>
<evidence type="ECO:0000256" key="8">
    <source>
        <dbReference type="ARBA" id="ARBA00023125"/>
    </source>
</evidence>
<dbReference type="InterPro" id="IPR006455">
    <property type="entry name" value="Homeodomain_ZF_HD"/>
</dbReference>
<dbReference type="InterPro" id="IPR009057">
    <property type="entry name" value="Homeodomain-like_sf"/>
</dbReference>
<dbReference type="Proteomes" id="UP000504607">
    <property type="component" value="Chromosome 2"/>
</dbReference>
<dbReference type="NCBIfam" id="TIGR01565">
    <property type="entry name" value="homeo_ZF_HD"/>
    <property type="match status" value="1"/>
</dbReference>
<dbReference type="InterPro" id="IPR006456">
    <property type="entry name" value="ZF_HD_homeobox_Cys/His_dimer"/>
</dbReference>
<keyword evidence="14" id="KW-1185">Reference proteome</keyword>
<organism evidence="14 15">
    <name type="scientific">Elaeis guineensis var. tenera</name>
    <name type="common">Oil palm</name>
    <dbReference type="NCBI Taxonomy" id="51953"/>
    <lineage>
        <taxon>Eukaryota</taxon>
        <taxon>Viridiplantae</taxon>
        <taxon>Streptophyta</taxon>
        <taxon>Embryophyta</taxon>
        <taxon>Tracheophyta</taxon>
        <taxon>Spermatophyta</taxon>
        <taxon>Magnoliopsida</taxon>
        <taxon>Liliopsida</taxon>
        <taxon>Arecaceae</taxon>
        <taxon>Arecoideae</taxon>
        <taxon>Cocoseae</taxon>
        <taxon>Elaeidinae</taxon>
        <taxon>Elaeis</taxon>
    </lineage>
</organism>
<keyword evidence="8 15" id="KW-0238">DNA-binding</keyword>
<evidence type="ECO:0000256" key="11">
    <source>
        <dbReference type="ARBA" id="ARBA00023242"/>
    </source>
</evidence>
<dbReference type="SUPFAM" id="SSF46689">
    <property type="entry name" value="Homeodomain-like"/>
    <property type="match status" value="1"/>
</dbReference>
<keyword evidence="5 15" id="KW-0863">Zinc-finger</keyword>
<comment type="subunit">
    <text evidence="3">Homo- and heterodimer with other ZFHD proteins.</text>
</comment>
<evidence type="ECO:0000256" key="7">
    <source>
        <dbReference type="ARBA" id="ARBA00023015"/>
    </source>
</evidence>
<dbReference type="OrthoDB" id="694008at2759"/>
<keyword evidence="4" id="KW-0479">Metal-binding</keyword>
<dbReference type="Gene3D" id="1.10.10.60">
    <property type="entry name" value="Homeodomain-like"/>
    <property type="match status" value="1"/>
</dbReference>
<evidence type="ECO:0000313" key="14">
    <source>
        <dbReference type="Proteomes" id="UP000504607"/>
    </source>
</evidence>
<evidence type="ECO:0000256" key="6">
    <source>
        <dbReference type="ARBA" id="ARBA00022833"/>
    </source>
</evidence>
<evidence type="ECO:0000256" key="12">
    <source>
        <dbReference type="SAM" id="MobiDB-lite"/>
    </source>
</evidence>
<reference evidence="15" key="1">
    <citation type="submission" date="2025-08" db="UniProtKB">
        <authorList>
            <consortium name="RefSeq"/>
        </authorList>
    </citation>
    <scope>IDENTIFICATION</scope>
</reference>
<keyword evidence="11" id="KW-0539">Nucleus</keyword>
<dbReference type="GeneID" id="105034627"/>
<evidence type="ECO:0000256" key="3">
    <source>
        <dbReference type="ARBA" id="ARBA00011416"/>
    </source>
</evidence>
<proteinExistence type="predicted"/>
<keyword evidence="10" id="KW-0804">Transcription</keyword>
<dbReference type="NCBIfam" id="TIGR01566">
    <property type="entry name" value="ZF_HD_prot_N"/>
    <property type="match status" value="1"/>
</dbReference>
<feature type="region of interest" description="Disordered" evidence="12">
    <location>
        <begin position="18"/>
        <end position="65"/>
    </location>
</feature>
<dbReference type="PANTHER" id="PTHR31948">
    <property type="entry name" value="ZINC-FINGER HOMEODOMAIN PROTEIN 2"/>
    <property type="match status" value="1"/>
</dbReference>
<name>A0A6I9QEM7_ELAGV</name>
<evidence type="ECO:0000256" key="2">
    <source>
        <dbReference type="ARBA" id="ARBA00004123"/>
    </source>
</evidence>
<dbReference type="RefSeq" id="XP_010908151.1">
    <property type="nucleotide sequence ID" value="XM_010909849.3"/>
</dbReference>
<dbReference type="InParanoid" id="A0A6I9QEM7"/>